<organism evidence="1 2">
    <name type="scientific">Sagittula stellata (strain ATCC 700073 / DSM 11524 / E-37)</name>
    <dbReference type="NCBI Taxonomy" id="388399"/>
    <lineage>
        <taxon>Bacteria</taxon>
        <taxon>Pseudomonadati</taxon>
        <taxon>Pseudomonadota</taxon>
        <taxon>Alphaproteobacteria</taxon>
        <taxon>Rhodobacterales</taxon>
        <taxon>Roseobacteraceae</taxon>
        <taxon>Sagittula</taxon>
    </lineage>
</organism>
<protein>
    <submittedName>
        <fullName evidence="1">Uncharacterized protein</fullName>
    </submittedName>
</protein>
<reference evidence="1 2" key="1">
    <citation type="submission" date="2006-06" db="EMBL/GenBank/DDBJ databases">
        <authorList>
            <person name="Moran M.A."/>
            <person name="Ferriera S."/>
            <person name="Johnson J."/>
            <person name="Kravitz S."/>
            <person name="Beeson K."/>
            <person name="Sutton G."/>
            <person name="Rogers Y.-H."/>
            <person name="Friedman R."/>
            <person name="Frazier M."/>
            <person name="Venter J.C."/>
        </authorList>
    </citation>
    <scope>NUCLEOTIDE SEQUENCE [LARGE SCALE GENOMIC DNA]</scope>
    <source>
        <strain evidence="1 2">E-37</strain>
    </source>
</reference>
<dbReference type="AlphaFoldDB" id="A3K7C5"/>
<name>A3K7C5_SAGS3</name>
<proteinExistence type="predicted"/>
<evidence type="ECO:0000313" key="1">
    <source>
        <dbReference type="EMBL" id="EBA06884.1"/>
    </source>
</evidence>
<accession>A3K7C5</accession>
<gene>
    <name evidence="1" type="ORF">SSE37_00395</name>
</gene>
<comment type="caution">
    <text evidence="1">The sequence shown here is derived from an EMBL/GenBank/DDBJ whole genome shotgun (WGS) entry which is preliminary data.</text>
</comment>
<keyword evidence="2" id="KW-1185">Reference proteome</keyword>
<dbReference type="Proteomes" id="UP000005713">
    <property type="component" value="Unassembled WGS sequence"/>
</dbReference>
<dbReference type="EMBL" id="AAYA01000012">
    <property type="protein sequence ID" value="EBA06884.1"/>
    <property type="molecule type" value="Genomic_DNA"/>
</dbReference>
<evidence type="ECO:0000313" key="2">
    <source>
        <dbReference type="Proteomes" id="UP000005713"/>
    </source>
</evidence>
<sequence>MTERSGFVQELNGRGGNANVQGIHLRLNTHIRLADVVIAMAYLLGRRALDRL</sequence>